<dbReference type="RefSeq" id="WP_073709715.1">
    <property type="nucleotide sequence ID" value="NZ_MQSV01000006.1"/>
</dbReference>
<dbReference type="EMBL" id="MQSV01000006">
    <property type="protein sequence ID" value="OKL46119.1"/>
    <property type="molecule type" value="Genomic_DNA"/>
</dbReference>
<protein>
    <submittedName>
        <fullName evidence="2">Uncharacterized protein</fullName>
    </submittedName>
</protein>
<evidence type="ECO:0000256" key="1">
    <source>
        <dbReference type="SAM" id="Phobius"/>
    </source>
</evidence>
<keyword evidence="3" id="KW-1185">Reference proteome</keyword>
<keyword evidence="1" id="KW-1133">Transmembrane helix</keyword>
<keyword evidence="1" id="KW-0472">Membrane</keyword>
<feature type="transmembrane region" description="Helical" evidence="1">
    <location>
        <begin position="44"/>
        <end position="66"/>
    </location>
</feature>
<dbReference type="PROSITE" id="PS51257">
    <property type="entry name" value="PROKAR_LIPOPROTEIN"/>
    <property type="match status" value="1"/>
</dbReference>
<dbReference type="AlphaFoldDB" id="A0A1Q5PJN2"/>
<organism evidence="2 3">
    <name type="scientific">Boudabousia liubingyangii</name>
    <dbReference type="NCBI Taxonomy" id="1921764"/>
    <lineage>
        <taxon>Bacteria</taxon>
        <taxon>Bacillati</taxon>
        <taxon>Actinomycetota</taxon>
        <taxon>Actinomycetes</taxon>
        <taxon>Actinomycetales</taxon>
        <taxon>Actinomycetaceae</taxon>
        <taxon>Boudabousia</taxon>
    </lineage>
</organism>
<comment type="caution">
    <text evidence="2">The sequence shown here is derived from an EMBL/GenBank/DDBJ whole genome shotgun (WGS) entry which is preliminary data.</text>
</comment>
<reference evidence="2 3" key="1">
    <citation type="submission" date="2016-11" db="EMBL/GenBank/DDBJ databases">
        <title>Actinomyces gypaetusis sp. nov. isolated from the vulture Gypaetus barbatus in Qinghai Tibet Plateau China.</title>
        <authorList>
            <person name="Meng X."/>
        </authorList>
    </citation>
    <scope>NUCLEOTIDE SEQUENCE [LARGE SCALE GENOMIC DNA]</scope>
    <source>
        <strain evidence="2 3">VUL4_2</strain>
    </source>
</reference>
<dbReference type="Proteomes" id="UP000186785">
    <property type="component" value="Unassembled WGS sequence"/>
</dbReference>
<accession>A0A1Q5PJN2</accession>
<evidence type="ECO:0000313" key="2">
    <source>
        <dbReference type="EMBL" id="OKL46119.1"/>
    </source>
</evidence>
<feature type="transmembrane region" description="Helical" evidence="1">
    <location>
        <begin position="15"/>
        <end position="38"/>
    </location>
</feature>
<proteinExistence type="predicted"/>
<dbReference type="STRING" id="1921764.BSR28_06890"/>
<keyword evidence="1" id="KW-0812">Transmembrane</keyword>
<gene>
    <name evidence="2" type="ORF">BSR29_07635</name>
</gene>
<evidence type="ECO:0000313" key="3">
    <source>
        <dbReference type="Proteomes" id="UP000186785"/>
    </source>
</evidence>
<sequence>MSSKSKPQNRPKYGFNIWAFAGGCFLVLCSILPIAILFTSQKQMGYVLAGFPALLAVLFLVSAFFVGSKRDHEYQQDLP</sequence>
<name>A0A1Q5PJN2_9ACTO</name>